<organism evidence="1 2">
    <name type="scientific">Pseudomonas oryzihabitans</name>
    <dbReference type="NCBI Taxonomy" id="47885"/>
    <lineage>
        <taxon>Bacteria</taxon>
        <taxon>Pseudomonadati</taxon>
        <taxon>Pseudomonadota</taxon>
        <taxon>Gammaproteobacteria</taxon>
        <taxon>Pseudomonadales</taxon>
        <taxon>Pseudomonadaceae</taxon>
        <taxon>Pseudomonas</taxon>
    </lineage>
</organism>
<dbReference type="SUPFAM" id="SSF55729">
    <property type="entry name" value="Acyl-CoA N-acyltransferases (Nat)"/>
    <property type="match status" value="1"/>
</dbReference>
<dbReference type="InterPro" id="IPR016181">
    <property type="entry name" value="Acyl_CoA_acyltransferase"/>
</dbReference>
<dbReference type="Proteomes" id="UP000078356">
    <property type="component" value="Unassembled WGS sequence"/>
</dbReference>
<dbReference type="Gene3D" id="3.40.630.30">
    <property type="match status" value="1"/>
</dbReference>
<dbReference type="RefSeq" id="WP_064307391.1">
    <property type="nucleotide sequence ID" value="NZ_LWCR01000007.1"/>
</dbReference>
<gene>
    <name evidence="1" type="ORF">A4V15_14975</name>
</gene>
<dbReference type="OrthoDB" id="9773249at2"/>
<dbReference type="EMBL" id="LWCR01000007">
    <property type="protein sequence ID" value="OAN31013.1"/>
    <property type="molecule type" value="Genomic_DNA"/>
</dbReference>
<dbReference type="GO" id="GO:0016740">
    <property type="term" value="F:transferase activity"/>
    <property type="evidence" value="ECO:0007669"/>
    <property type="project" value="UniProtKB-KW"/>
</dbReference>
<keyword evidence="1" id="KW-0808">Transferase</keyword>
<evidence type="ECO:0000313" key="1">
    <source>
        <dbReference type="EMBL" id="OAN31013.1"/>
    </source>
</evidence>
<proteinExistence type="predicted"/>
<dbReference type="AlphaFoldDB" id="A0A178LJQ8"/>
<protein>
    <submittedName>
        <fullName evidence="1">Acetyltransferase</fullName>
    </submittedName>
</protein>
<comment type="caution">
    <text evidence="1">The sequence shown here is derived from an EMBL/GenBank/DDBJ whole genome shotgun (WGS) entry which is preliminary data.</text>
</comment>
<accession>A0A178LJQ8</accession>
<sequence>MELKSMQFKHVNLADSFFDSLKAGYVEFSDWFARKGDQSAYVFENESGIQGFLYLKPEDGPIDDVTPSLPAKRRIKVGTMKINAHGTKMGERFVKKIFDHAVSASAEEIYVTVFAEHEGLIRLLTRYGFNTIGQKQTANGIEQVMLRPLDAPFQNFYSSYPKVSLKNANCYILSLYPQWHTRLLPDSILKNERSDIVEDISSANSIHKVYLCAMKGVEALKPGDAIVVYRTSDDQGPAHYRSVTTSIGVIEDYKNINEFATKEDFFRYCRAHSVFSAAELEQFWRSKKYFHVFKFTYNIAFKRRVTRATLIEELGISSPYWGFFQISDEQLRAIAAKGEVDESLIVN</sequence>
<evidence type="ECO:0000313" key="2">
    <source>
        <dbReference type="Proteomes" id="UP000078356"/>
    </source>
</evidence>
<name>A0A178LJQ8_9PSED</name>
<reference evidence="1 2" key="1">
    <citation type="submission" date="2016-04" db="EMBL/GenBank/DDBJ databases">
        <title>Draft Genome Sequences of Staphylococcus capitis Strain H36, S. capitis Strain H65, S. cohnii Strain H62, S. hominis Strain H69, Mycobacterium iranicum Strain H39, Plantibacter sp. Strain H53, Pseudomonas oryzihabitans Strain H72, and Microbacterium sp. Strain H83, isolated from residential settings.</title>
        <authorList>
            <person name="Lymperopoulou D."/>
            <person name="Adams R.I."/>
            <person name="Lindow S."/>
            <person name="Coil D.A."/>
            <person name="Jospin G."/>
            <person name="Eisen J.A."/>
        </authorList>
    </citation>
    <scope>NUCLEOTIDE SEQUENCE [LARGE SCALE GENOMIC DNA]</scope>
    <source>
        <strain evidence="1 2">H72</strain>
    </source>
</reference>